<dbReference type="GO" id="GO:0006355">
    <property type="term" value="P:regulation of DNA-templated transcription"/>
    <property type="evidence" value="ECO:0007669"/>
    <property type="project" value="InterPro"/>
</dbReference>
<evidence type="ECO:0000313" key="1">
    <source>
        <dbReference type="EMBL" id="OLP07554.1"/>
    </source>
</evidence>
<dbReference type="AlphaFoldDB" id="A0A1Q8YHM1"/>
<comment type="caution">
    <text evidence="1">The sequence shown here is derived from an EMBL/GenBank/DDBJ whole genome shotgun (WGS) entry which is preliminary data.</text>
</comment>
<dbReference type="InterPro" id="IPR010985">
    <property type="entry name" value="Ribbon_hlx_hlx"/>
</dbReference>
<protein>
    <submittedName>
        <fullName evidence="1">Ribbon-helix-helix, copG family protein</fullName>
    </submittedName>
</protein>
<sequence length="106" mass="11101">MPLVSVKLPASTKAKVVELAARRGLTAHAVMAQAIETAVESADRYDQFVADALQALSTVKHTGQVYDGAEFAAYIRAKANGDASAVKPKTLALTDAIGQSLPCEKT</sequence>
<dbReference type="RefSeq" id="WP_075585833.1">
    <property type="nucleotide sequence ID" value="NZ_MSYM01000008.1"/>
</dbReference>
<organism evidence="1 2">
    <name type="scientific">Rhodoferax antarcticus ANT.BR</name>
    <dbReference type="NCBI Taxonomy" id="1111071"/>
    <lineage>
        <taxon>Bacteria</taxon>
        <taxon>Pseudomonadati</taxon>
        <taxon>Pseudomonadota</taxon>
        <taxon>Betaproteobacteria</taxon>
        <taxon>Burkholderiales</taxon>
        <taxon>Comamonadaceae</taxon>
        <taxon>Rhodoferax</taxon>
    </lineage>
</organism>
<gene>
    <name evidence="1" type="ORF">BLL52_1384</name>
</gene>
<dbReference type="SUPFAM" id="SSF47598">
    <property type="entry name" value="Ribbon-helix-helix"/>
    <property type="match status" value="1"/>
</dbReference>
<evidence type="ECO:0000313" key="2">
    <source>
        <dbReference type="Proteomes" id="UP000185911"/>
    </source>
</evidence>
<keyword evidence="2" id="KW-1185">Reference proteome</keyword>
<name>A0A1Q8YHM1_9BURK</name>
<reference evidence="1 2" key="1">
    <citation type="submission" date="2017-01" db="EMBL/GenBank/DDBJ databases">
        <title>Genome sequence of Rhodoferax antarcticus ANT.BR, a psychrophilic purple nonsulfur bacterium from an Antarctic microbial mat.</title>
        <authorList>
            <person name="Baker J."/>
            <person name="Riester C."/>
            <person name="Skinner B."/>
            <person name="Newell A."/>
            <person name="Swingley W."/>
            <person name="Madigan M."/>
            <person name="Jung D."/>
            <person name="Asao M."/>
            <person name="Chen M."/>
            <person name="Loughlin P."/>
            <person name="Pan H."/>
            <person name="Lin S."/>
            <person name="Li N."/>
            <person name="Shaw J."/>
            <person name="Prado M."/>
            <person name="Sherman C."/>
            <person name="Li X."/>
            <person name="Tang J."/>
            <person name="Blankenship R."/>
            <person name="Zhao T."/>
            <person name="Touchman J."/>
            <person name="Sattley M."/>
        </authorList>
    </citation>
    <scope>NUCLEOTIDE SEQUENCE [LARGE SCALE GENOMIC DNA]</scope>
    <source>
        <strain evidence="1 2">ANT.BR</strain>
    </source>
</reference>
<proteinExistence type="predicted"/>
<dbReference type="STRING" id="81479.RA876_01525"/>
<dbReference type="Proteomes" id="UP000185911">
    <property type="component" value="Unassembled WGS sequence"/>
</dbReference>
<accession>A0A1Q8YHM1</accession>
<dbReference type="EMBL" id="MSYM01000008">
    <property type="protein sequence ID" value="OLP07554.1"/>
    <property type="molecule type" value="Genomic_DNA"/>
</dbReference>